<accession>A0A4Y7PM09</accession>
<evidence type="ECO:0000313" key="1">
    <source>
        <dbReference type="EMBL" id="TDL16086.1"/>
    </source>
</evidence>
<proteinExistence type="predicted"/>
<dbReference type="Proteomes" id="UP000294933">
    <property type="component" value="Unassembled WGS sequence"/>
</dbReference>
<dbReference type="VEuPathDB" id="FungiDB:BD410DRAFT_649764"/>
<dbReference type="EMBL" id="ML170252">
    <property type="protein sequence ID" value="TDL16086.1"/>
    <property type="molecule type" value="Genomic_DNA"/>
</dbReference>
<name>A0A4Y7PM09_9AGAM</name>
<protein>
    <submittedName>
        <fullName evidence="1">Uncharacterized protein</fullName>
    </submittedName>
</protein>
<dbReference type="AlphaFoldDB" id="A0A4Y7PM09"/>
<sequence>MKIPDLTRRRRRFRFGLSLCQVMCLERIGSARGAVTQIHNHMAMDSRTWRIPHRNCFASSLRLRRFGFASRKSFSRTTRAPKIQEAYAKFREYSCGVCYLFITCNTRCVRTLHVMEMHTSEGLEG</sequence>
<gene>
    <name evidence="1" type="ORF">BD410DRAFT_649764</name>
</gene>
<evidence type="ECO:0000313" key="2">
    <source>
        <dbReference type="Proteomes" id="UP000294933"/>
    </source>
</evidence>
<keyword evidence="2" id="KW-1185">Reference proteome</keyword>
<organism evidence="1 2">
    <name type="scientific">Rickenella mellea</name>
    <dbReference type="NCBI Taxonomy" id="50990"/>
    <lineage>
        <taxon>Eukaryota</taxon>
        <taxon>Fungi</taxon>
        <taxon>Dikarya</taxon>
        <taxon>Basidiomycota</taxon>
        <taxon>Agaricomycotina</taxon>
        <taxon>Agaricomycetes</taxon>
        <taxon>Hymenochaetales</taxon>
        <taxon>Rickenellaceae</taxon>
        <taxon>Rickenella</taxon>
    </lineage>
</organism>
<reference evidence="1 2" key="1">
    <citation type="submission" date="2018-06" db="EMBL/GenBank/DDBJ databases">
        <title>A transcriptomic atlas of mushroom development highlights an independent origin of complex multicellularity.</title>
        <authorList>
            <consortium name="DOE Joint Genome Institute"/>
            <person name="Krizsan K."/>
            <person name="Almasi E."/>
            <person name="Merenyi Z."/>
            <person name="Sahu N."/>
            <person name="Viragh M."/>
            <person name="Koszo T."/>
            <person name="Mondo S."/>
            <person name="Kiss B."/>
            <person name="Balint B."/>
            <person name="Kues U."/>
            <person name="Barry K."/>
            <person name="Hegedus J.C."/>
            <person name="Henrissat B."/>
            <person name="Johnson J."/>
            <person name="Lipzen A."/>
            <person name="Ohm R."/>
            <person name="Nagy I."/>
            <person name="Pangilinan J."/>
            <person name="Yan J."/>
            <person name="Xiong Y."/>
            <person name="Grigoriev I.V."/>
            <person name="Hibbett D.S."/>
            <person name="Nagy L.G."/>
        </authorList>
    </citation>
    <scope>NUCLEOTIDE SEQUENCE [LARGE SCALE GENOMIC DNA]</scope>
    <source>
        <strain evidence="1 2">SZMC22713</strain>
    </source>
</reference>